<dbReference type="AlphaFoldDB" id="A0A319DD33"/>
<dbReference type="EMBL" id="KZ826058">
    <property type="protein sequence ID" value="PYH88923.1"/>
    <property type="molecule type" value="Genomic_DNA"/>
</dbReference>
<keyword evidence="4" id="KW-1185">Reference proteome</keyword>
<sequence length="79" mass="8866">AFCAGCLAYVRSVDAMFHQNGQVEANRQFFKYALDKACHGRLYLTGVCLRYRYSLLADPARHMGLLDSPFEACQAIQAC</sequence>
<protein>
    <recommendedName>
        <fullName evidence="2">Saposin B-type domain-containing protein</fullName>
    </recommendedName>
</protein>
<dbReference type="OrthoDB" id="4453950at2759"/>
<dbReference type="VEuPathDB" id="FungiDB:BO71DRAFT_337820"/>
<gene>
    <name evidence="3" type="ORF">BO71DRAFT_337820</name>
</gene>
<keyword evidence="1" id="KW-1015">Disulfide bond</keyword>
<name>A0A319DD33_9EURO</name>
<reference evidence="3 4" key="1">
    <citation type="submission" date="2018-02" db="EMBL/GenBank/DDBJ databases">
        <title>The genomes of Aspergillus section Nigri reveals drivers in fungal speciation.</title>
        <authorList>
            <consortium name="DOE Joint Genome Institute"/>
            <person name="Vesth T.C."/>
            <person name="Nybo J."/>
            <person name="Theobald S."/>
            <person name="Brandl J."/>
            <person name="Frisvad J.C."/>
            <person name="Nielsen K.F."/>
            <person name="Lyhne E.K."/>
            <person name="Kogle M.E."/>
            <person name="Kuo A."/>
            <person name="Riley R."/>
            <person name="Clum A."/>
            <person name="Nolan M."/>
            <person name="Lipzen A."/>
            <person name="Salamov A."/>
            <person name="Henrissat B."/>
            <person name="Wiebenga A."/>
            <person name="De vries R.P."/>
            <person name="Grigoriev I.V."/>
            <person name="Mortensen U.H."/>
            <person name="Andersen M.R."/>
            <person name="Baker S.E."/>
        </authorList>
    </citation>
    <scope>NUCLEOTIDE SEQUENCE [LARGE SCALE GENOMIC DNA]</scope>
    <source>
        <strain evidence="3 4">CBS 707.79</strain>
    </source>
</reference>
<accession>A0A319DD33</accession>
<evidence type="ECO:0000313" key="4">
    <source>
        <dbReference type="Proteomes" id="UP000247810"/>
    </source>
</evidence>
<evidence type="ECO:0000313" key="3">
    <source>
        <dbReference type="EMBL" id="PYH88923.1"/>
    </source>
</evidence>
<proteinExistence type="predicted"/>
<evidence type="ECO:0000256" key="1">
    <source>
        <dbReference type="ARBA" id="ARBA00023157"/>
    </source>
</evidence>
<dbReference type="InterPro" id="IPR008139">
    <property type="entry name" value="SaposinB_dom"/>
</dbReference>
<organism evidence="3 4">
    <name type="scientific">Aspergillus ellipticus CBS 707.79</name>
    <dbReference type="NCBI Taxonomy" id="1448320"/>
    <lineage>
        <taxon>Eukaryota</taxon>
        <taxon>Fungi</taxon>
        <taxon>Dikarya</taxon>
        <taxon>Ascomycota</taxon>
        <taxon>Pezizomycotina</taxon>
        <taxon>Eurotiomycetes</taxon>
        <taxon>Eurotiomycetidae</taxon>
        <taxon>Eurotiales</taxon>
        <taxon>Aspergillaceae</taxon>
        <taxon>Aspergillus</taxon>
        <taxon>Aspergillus subgen. Circumdati</taxon>
    </lineage>
</organism>
<feature type="domain" description="Saposin B-type" evidence="2">
    <location>
        <begin position="1"/>
        <end position="79"/>
    </location>
</feature>
<dbReference type="PROSITE" id="PS50015">
    <property type="entry name" value="SAP_B"/>
    <property type="match status" value="1"/>
</dbReference>
<feature type="non-terminal residue" evidence="3">
    <location>
        <position position="1"/>
    </location>
</feature>
<evidence type="ECO:0000259" key="2">
    <source>
        <dbReference type="PROSITE" id="PS50015"/>
    </source>
</evidence>
<dbReference type="Proteomes" id="UP000247810">
    <property type="component" value="Unassembled WGS sequence"/>
</dbReference>